<dbReference type="PANTHER" id="PTHR21540:SF0">
    <property type="entry name" value="PHD FAMILY PROTEIN"/>
    <property type="match status" value="1"/>
</dbReference>
<comment type="caution">
    <text evidence="5">The sequence shown here is derived from an EMBL/GenBank/DDBJ whole genome shotgun (WGS) entry which is preliminary data.</text>
</comment>
<dbReference type="CDD" id="cd16494">
    <property type="entry name" value="RING-CH-C4HC3_ZSWM2"/>
    <property type="match status" value="1"/>
</dbReference>
<dbReference type="PROSITE" id="PS50089">
    <property type="entry name" value="ZF_RING_2"/>
    <property type="match status" value="1"/>
</dbReference>
<dbReference type="STRING" id="69771.A0A1V6P609"/>
<evidence type="ECO:0000259" key="3">
    <source>
        <dbReference type="PROSITE" id="PS50089"/>
    </source>
</evidence>
<dbReference type="Pfam" id="PF04434">
    <property type="entry name" value="SWIM"/>
    <property type="match status" value="1"/>
</dbReference>
<keyword evidence="1" id="KW-0863">Zinc-finger</keyword>
<keyword evidence="1" id="KW-0862">Zinc</keyword>
<evidence type="ECO:0000256" key="2">
    <source>
        <dbReference type="SAM" id="MobiDB-lite"/>
    </source>
</evidence>
<evidence type="ECO:0000313" key="5">
    <source>
        <dbReference type="EMBL" id="OQD72388.1"/>
    </source>
</evidence>
<dbReference type="OMA" id="CKHIVYV"/>
<dbReference type="AlphaFoldDB" id="A0A1V6P609"/>
<dbReference type="PROSITE" id="PS50966">
    <property type="entry name" value="ZF_SWIM"/>
    <property type="match status" value="1"/>
</dbReference>
<feature type="domain" description="RING-type" evidence="3">
    <location>
        <begin position="215"/>
        <end position="262"/>
    </location>
</feature>
<dbReference type="GO" id="GO:0061630">
    <property type="term" value="F:ubiquitin protein ligase activity"/>
    <property type="evidence" value="ECO:0007669"/>
    <property type="project" value="InterPro"/>
</dbReference>
<dbReference type="Pfam" id="PF13639">
    <property type="entry name" value="zf-RING_2"/>
    <property type="match status" value="1"/>
</dbReference>
<dbReference type="SUPFAM" id="SSF57850">
    <property type="entry name" value="RING/U-box"/>
    <property type="match status" value="1"/>
</dbReference>
<dbReference type="EMBL" id="MDYL01000021">
    <property type="protein sequence ID" value="OQD72388.1"/>
    <property type="molecule type" value="Genomic_DNA"/>
</dbReference>
<evidence type="ECO:0000256" key="1">
    <source>
        <dbReference type="PROSITE-ProRule" id="PRU00175"/>
    </source>
</evidence>
<keyword evidence="1" id="KW-0479">Metal-binding</keyword>
<organism evidence="5 6">
    <name type="scientific">Penicillium decumbens</name>
    <dbReference type="NCBI Taxonomy" id="69771"/>
    <lineage>
        <taxon>Eukaryota</taxon>
        <taxon>Fungi</taxon>
        <taxon>Dikarya</taxon>
        <taxon>Ascomycota</taxon>
        <taxon>Pezizomycotina</taxon>
        <taxon>Eurotiomycetes</taxon>
        <taxon>Eurotiomycetidae</taxon>
        <taxon>Eurotiales</taxon>
        <taxon>Aspergillaceae</taxon>
        <taxon>Penicillium</taxon>
    </lineage>
</organism>
<dbReference type="InterPro" id="IPR013083">
    <property type="entry name" value="Znf_RING/FYVE/PHD"/>
</dbReference>
<evidence type="ECO:0000313" key="6">
    <source>
        <dbReference type="Proteomes" id="UP000191522"/>
    </source>
</evidence>
<evidence type="ECO:0000259" key="4">
    <source>
        <dbReference type="PROSITE" id="PS50966"/>
    </source>
</evidence>
<accession>A0A1V6P609</accession>
<dbReference type="PANTHER" id="PTHR21540">
    <property type="entry name" value="RING FINGER AND SWIM DOMAIN-CONTAINING PROTEIN 2"/>
    <property type="match status" value="1"/>
</dbReference>
<protein>
    <submittedName>
        <fullName evidence="5">Uncharacterized protein</fullName>
    </submittedName>
</protein>
<proteinExistence type="predicted"/>
<gene>
    <name evidence="5" type="ORF">PENDEC_c021G05137</name>
</gene>
<feature type="region of interest" description="Disordered" evidence="2">
    <location>
        <begin position="1"/>
        <end position="92"/>
    </location>
</feature>
<dbReference type="InterPro" id="IPR001841">
    <property type="entry name" value="Znf_RING"/>
</dbReference>
<name>A0A1V6P609_PENDC</name>
<reference evidence="6" key="1">
    <citation type="journal article" date="2017" name="Nat. Microbiol.">
        <title>Global analysis of biosynthetic gene clusters reveals vast potential of secondary metabolite production in Penicillium species.</title>
        <authorList>
            <person name="Nielsen J.C."/>
            <person name="Grijseels S."/>
            <person name="Prigent S."/>
            <person name="Ji B."/>
            <person name="Dainat J."/>
            <person name="Nielsen K.F."/>
            <person name="Frisvad J.C."/>
            <person name="Workman M."/>
            <person name="Nielsen J."/>
        </authorList>
    </citation>
    <scope>NUCLEOTIDE SEQUENCE [LARGE SCALE GENOMIC DNA]</scope>
    <source>
        <strain evidence="6">IBT 11843</strain>
    </source>
</reference>
<dbReference type="InterPro" id="IPR007527">
    <property type="entry name" value="Znf_SWIM"/>
</dbReference>
<feature type="domain" description="SWIM-type" evidence="4">
    <location>
        <begin position="135"/>
        <end position="167"/>
    </location>
</feature>
<dbReference type="GO" id="GO:0008270">
    <property type="term" value="F:zinc ion binding"/>
    <property type="evidence" value="ECO:0007669"/>
    <property type="project" value="UniProtKB-KW"/>
</dbReference>
<sequence>MNSSTAKSRTRTPRAPNMASNADRISKPQGTQKQTRKRKATSQTIQPSDAEVIDLTHDAATSAKKPRARNRQSRNGPESPERRTRRWRNEPPQSYLTRLERIRLTRMFVVGHTVGGTEECPEITFDIVGSTGNIYKVVIGKEPFCDCPDGAKGNQCKHIVYVLVHALKAASHLQYQLAFLSSELREMYRGSPLSRVEATSTEGNQGKRKPVEGDCPICFMEFERNEEIVWCKAACGNNIHKKCFDQWAATTRQSGVRCVYCRTLWKYEDKDINIQSLKASGRCNHEGYVNVAQQFGLSGERNYSVYSPYSAARGRYSSARRPAYDTYWADSFGL</sequence>
<dbReference type="Gene3D" id="3.30.40.10">
    <property type="entry name" value="Zinc/RING finger domain, C3HC4 (zinc finger)"/>
    <property type="match status" value="1"/>
</dbReference>
<dbReference type="Proteomes" id="UP000191522">
    <property type="component" value="Unassembled WGS sequence"/>
</dbReference>
<dbReference type="OrthoDB" id="2122982at2759"/>
<keyword evidence="6" id="KW-1185">Reference proteome</keyword>
<dbReference type="InterPro" id="IPR039903">
    <property type="entry name" value="Zswim2"/>
</dbReference>